<name>A0A0F8XYT6_9ZZZZ</name>
<proteinExistence type="predicted"/>
<evidence type="ECO:0000313" key="1">
    <source>
        <dbReference type="EMBL" id="KKK74183.1"/>
    </source>
</evidence>
<gene>
    <name evidence="1" type="ORF">LCGC14_2886340</name>
</gene>
<protein>
    <submittedName>
        <fullName evidence="1">Uncharacterized protein</fullName>
    </submittedName>
</protein>
<organism evidence="1">
    <name type="scientific">marine sediment metagenome</name>
    <dbReference type="NCBI Taxonomy" id="412755"/>
    <lineage>
        <taxon>unclassified sequences</taxon>
        <taxon>metagenomes</taxon>
        <taxon>ecological metagenomes</taxon>
    </lineage>
</organism>
<dbReference type="EMBL" id="LAZR01056444">
    <property type="protein sequence ID" value="KKK74183.1"/>
    <property type="molecule type" value="Genomic_DNA"/>
</dbReference>
<sequence>MSGKVVTEERLYCPKSPNNRHRWMVAPTIKDGAYPAVCKYCLEVHMFEAYPQTYFYKGIGID</sequence>
<comment type="caution">
    <text evidence="1">The sequence shown here is derived from an EMBL/GenBank/DDBJ whole genome shotgun (WGS) entry which is preliminary data.</text>
</comment>
<dbReference type="AlphaFoldDB" id="A0A0F8XYT6"/>
<accession>A0A0F8XYT6</accession>
<reference evidence="1" key="1">
    <citation type="journal article" date="2015" name="Nature">
        <title>Complex archaea that bridge the gap between prokaryotes and eukaryotes.</title>
        <authorList>
            <person name="Spang A."/>
            <person name="Saw J.H."/>
            <person name="Jorgensen S.L."/>
            <person name="Zaremba-Niedzwiedzka K."/>
            <person name="Martijn J."/>
            <person name="Lind A.E."/>
            <person name="van Eijk R."/>
            <person name="Schleper C."/>
            <person name="Guy L."/>
            <person name="Ettema T.J."/>
        </authorList>
    </citation>
    <scope>NUCLEOTIDE SEQUENCE</scope>
</reference>